<comment type="caution">
    <text evidence="14">The sequence shown here is derived from an EMBL/GenBank/DDBJ whole genome shotgun (WGS) entry which is preliminary data.</text>
</comment>
<evidence type="ECO:0000256" key="4">
    <source>
        <dbReference type="ARBA" id="ARBA00022475"/>
    </source>
</evidence>
<dbReference type="InterPro" id="IPR032675">
    <property type="entry name" value="LRR_dom_sf"/>
</dbReference>
<evidence type="ECO:0000256" key="5">
    <source>
        <dbReference type="ARBA" id="ARBA00022614"/>
    </source>
</evidence>
<keyword evidence="11" id="KW-0325">Glycoprotein</keyword>
<keyword evidence="7" id="KW-0677">Repeat</keyword>
<dbReference type="AlphaFoldDB" id="A0A834YSY2"/>
<evidence type="ECO:0000313" key="15">
    <source>
        <dbReference type="Proteomes" id="UP000655225"/>
    </source>
</evidence>
<dbReference type="PANTHER" id="PTHR27004">
    <property type="entry name" value="RECEPTOR-LIKE PROTEIN 12 ISOFORM X1"/>
    <property type="match status" value="1"/>
</dbReference>
<dbReference type="SUPFAM" id="SSF52058">
    <property type="entry name" value="L domain-like"/>
    <property type="match status" value="1"/>
</dbReference>
<reference evidence="14 15" key="1">
    <citation type="submission" date="2020-04" db="EMBL/GenBank/DDBJ databases">
        <title>Plant Genome Project.</title>
        <authorList>
            <person name="Zhang R.-G."/>
        </authorList>
    </citation>
    <scope>NUCLEOTIDE SEQUENCE [LARGE SCALE GENOMIC DNA]</scope>
    <source>
        <strain evidence="14">YNK0</strain>
        <tissue evidence="14">Leaf</tissue>
    </source>
</reference>
<keyword evidence="5" id="KW-0433">Leucine-rich repeat</keyword>
<organism evidence="14 15">
    <name type="scientific">Tetracentron sinense</name>
    <name type="common">Spur-leaf</name>
    <dbReference type="NCBI Taxonomy" id="13715"/>
    <lineage>
        <taxon>Eukaryota</taxon>
        <taxon>Viridiplantae</taxon>
        <taxon>Streptophyta</taxon>
        <taxon>Embryophyta</taxon>
        <taxon>Tracheophyta</taxon>
        <taxon>Spermatophyta</taxon>
        <taxon>Magnoliopsida</taxon>
        <taxon>Trochodendrales</taxon>
        <taxon>Trochodendraceae</taxon>
        <taxon>Tetracentron</taxon>
    </lineage>
</organism>
<dbReference type="Gene3D" id="3.80.10.10">
    <property type="entry name" value="Ribonuclease Inhibitor"/>
    <property type="match status" value="1"/>
</dbReference>
<keyword evidence="9" id="KW-0472">Membrane</keyword>
<proteinExistence type="inferred from homology"/>
<evidence type="ECO:0000256" key="7">
    <source>
        <dbReference type="ARBA" id="ARBA00022737"/>
    </source>
</evidence>
<keyword evidence="10" id="KW-0675">Receptor</keyword>
<dbReference type="OrthoDB" id="1732009at2759"/>
<evidence type="ECO:0000256" key="1">
    <source>
        <dbReference type="ARBA" id="ARBA00004236"/>
    </source>
</evidence>
<evidence type="ECO:0000256" key="9">
    <source>
        <dbReference type="ARBA" id="ARBA00023136"/>
    </source>
</evidence>
<accession>A0A834YSY2</accession>
<evidence type="ECO:0000256" key="3">
    <source>
        <dbReference type="ARBA" id="ARBA00009592"/>
    </source>
</evidence>
<dbReference type="Proteomes" id="UP000655225">
    <property type="component" value="Unassembled WGS sequence"/>
</dbReference>
<dbReference type="GO" id="GO:0005886">
    <property type="term" value="C:plasma membrane"/>
    <property type="evidence" value="ECO:0007669"/>
    <property type="project" value="UniProtKB-SubCell"/>
</dbReference>
<keyword evidence="8" id="KW-1133">Transmembrane helix</keyword>
<feature type="compositionally biased region" description="Polar residues" evidence="13">
    <location>
        <begin position="117"/>
        <end position="138"/>
    </location>
</feature>
<evidence type="ECO:0000256" key="11">
    <source>
        <dbReference type="ARBA" id="ARBA00023180"/>
    </source>
</evidence>
<keyword evidence="4" id="KW-1003">Cell membrane</keyword>
<protein>
    <submittedName>
        <fullName evidence="14">Uncharacterized protein</fullName>
    </submittedName>
</protein>
<comment type="subcellular location">
    <subcellularLocation>
        <location evidence="1">Cell membrane</location>
    </subcellularLocation>
    <subcellularLocation>
        <location evidence="12">Endomembrane system</location>
        <topology evidence="12">Single-pass membrane protein</topology>
    </subcellularLocation>
    <subcellularLocation>
        <location evidence="2">Membrane</location>
        <topology evidence="2">Single-pass type I membrane protein</topology>
    </subcellularLocation>
</comment>
<sequence length="163" mass="17385">MQLANLTFLSVLNLSYNNLVGRIPQGTQFQTFTEASFEGNGGLCGVPLTKNCTEAEVVPQLEAMGSTSMIGFDWKIMLNGLGFGAGAGMPATQRQLRPDLASTASFNSRPSLAYSRGSVSSSNHHLRLPSSSDQANNTAGELPVHLLQSVETQHLHRLNHAGS</sequence>
<keyword evidence="6" id="KW-0812">Transmembrane</keyword>
<evidence type="ECO:0000256" key="10">
    <source>
        <dbReference type="ARBA" id="ARBA00023170"/>
    </source>
</evidence>
<evidence type="ECO:0000256" key="6">
    <source>
        <dbReference type="ARBA" id="ARBA00022692"/>
    </source>
</evidence>
<keyword evidence="15" id="KW-1185">Reference proteome</keyword>
<dbReference type="EMBL" id="JABCRI010000013">
    <property type="protein sequence ID" value="KAF8394889.1"/>
    <property type="molecule type" value="Genomic_DNA"/>
</dbReference>
<evidence type="ECO:0000256" key="13">
    <source>
        <dbReference type="SAM" id="MobiDB-lite"/>
    </source>
</evidence>
<name>A0A834YSY2_TETSI</name>
<gene>
    <name evidence="14" type="ORF">HHK36_018827</name>
</gene>
<dbReference type="PANTHER" id="PTHR27004:SF428">
    <property type="entry name" value="OS01G0160600 PROTEIN"/>
    <property type="match status" value="1"/>
</dbReference>
<feature type="region of interest" description="Disordered" evidence="13">
    <location>
        <begin position="113"/>
        <end position="138"/>
    </location>
</feature>
<evidence type="ECO:0000313" key="14">
    <source>
        <dbReference type="EMBL" id="KAF8394889.1"/>
    </source>
</evidence>
<evidence type="ECO:0000256" key="12">
    <source>
        <dbReference type="ARBA" id="ARBA00037847"/>
    </source>
</evidence>
<evidence type="ECO:0000256" key="2">
    <source>
        <dbReference type="ARBA" id="ARBA00004479"/>
    </source>
</evidence>
<evidence type="ECO:0000256" key="8">
    <source>
        <dbReference type="ARBA" id="ARBA00022989"/>
    </source>
</evidence>
<comment type="similarity">
    <text evidence="3">Belongs to the RLP family.</text>
</comment>